<evidence type="ECO:0000313" key="12">
    <source>
        <dbReference type="Proteomes" id="UP001141253"/>
    </source>
</evidence>
<dbReference type="EMBL" id="JAPFFI010000024">
    <property type="protein sequence ID" value="KAJ6313030.1"/>
    <property type="molecule type" value="Genomic_DNA"/>
</dbReference>
<comment type="catalytic activity">
    <reaction evidence="1">
        <text>S-ubiquitinyl-[E2 ubiquitin-conjugating enzyme]-L-cysteine + [acceptor protein]-L-lysine = [E2 ubiquitin-conjugating enzyme]-L-cysteine + N(6)-ubiquitinyl-[acceptor protein]-L-lysine.</text>
        <dbReference type="EC" id="2.3.2.27"/>
    </reaction>
</comment>
<evidence type="ECO:0000256" key="7">
    <source>
        <dbReference type="ARBA" id="ARBA00022833"/>
    </source>
</evidence>
<keyword evidence="4" id="KW-0479">Metal-binding</keyword>
<evidence type="ECO:0000256" key="1">
    <source>
        <dbReference type="ARBA" id="ARBA00000900"/>
    </source>
</evidence>
<proteinExistence type="predicted"/>
<dbReference type="InterPro" id="IPR013083">
    <property type="entry name" value="Znf_RING/FYVE/PHD"/>
</dbReference>
<feature type="compositionally biased region" description="Polar residues" evidence="9">
    <location>
        <begin position="187"/>
        <end position="213"/>
    </location>
</feature>
<dbReference type="Proteomes" id="UP001141253">
    <property type="component" value="Chromosome 10"/>
</dbReference>
<comment type="caution">
    <text evidence="11">The sequence shown here is derived from an EMBL/GenBank/DDBJ whole genome shotgun (WGS) entry which is preliminary data.</text>
</comment>
<evidence type="ECO:0000259" key="10">
    <source>
        <dbReference type="PROSITE" id="PS50089"/>
    </source>
</evidence>
<dbReference type="PANTHER" id="PTHR46463:SF16">
    <property type="entry name" value="E3 UBIQUITIN-PROTEIN LIGASE RHF1A"/>
    <property type="match status" value="1"/>
</dbReference>
<dbReference type="Pfam" id="PF13639">
    <property type="entry name" value="zf-RING_2"/>
    <property type="match status" value="1"/>
</dbReference>
<feature type="region of interest" description="Disordered" evidence="9">
    <location>
        <begin position="236"/>
        <end position="264"/>
    </location>
</feature>
<evidence type="ECO:0000256" key="3">
    <source>
        <dbReference type="ARBA" id="ARBA00022679"/>
    </source>
</evidence>
<evidence type="ECO:0000256" key="2">
    <source>
        <dbReference type="ARBA" id="ARBA00012483"/>
    </source>
</evidence>
<evidence type="ECO:0000256" key="5">
    <source>
        <dbReference type="ARBA" id="ARBA00022771"/>
    </source>
</evidence>
<accession>A0ABQ8ZY07</accession>
<dbReference type="EC" id="2.3.2.27" evidence="2"/>
<evidence type="ECO:0000256" key="4">
    <source>
        <dbReference type="ARBA" id="ARBA00022723"/>
    </source>
</evidence>
<reference evidence="11" key="1">
    <citation type="submission" date="2022-10" db="EMBL/GenBank/DDBJ databases">
        <authorList>
            <person name="Hyden B.L."/>
            <person name="Feng K."/>
            <person name="Yates T."/>
            <person name="Jawdy S."/>
            <person name="Smart L.B."/>
            <person name="Muchero W."/>
        </authorList>
    </citation>
    <scope>NUCLEOTIDE SEQUENCE</scope>
    <source>
        <tissue evidence="11">Shoot tip</tissue>
    </source>
</reference>
<dbReference type="PANTHER" id="PTHR46463">
    <property type="entry name" value="ZINC FINGER, RING/FYVE/PHD-TYPE"/>
    <property type="match status" value="1"/>
</dbReference>
<keyword evidence="3" id="KW-0808">Transferase</keyword>
<dbReference type="PROSITE" id="PS50089">
    <property type="entry name" value="ZF_RING_2"/>
    <property type="match status" value="1"/>
</dbReference>
<dbReference type="InterPro" id="IPR001841">
    <property type="entry name" value="Znf_RING"/>
</dbReference>
<feature type="domain" description="RING-type" evidence="10">
    <location>
        <begin position="45"/>
        <end position="85"/>
    </location>
</feature>
<name>A0ABQ8ZY07_9ROSI</name>
<feature type="region of interest" description="Disordered" evidence="9">
    <location>
        <begin position="379"/>
        <end position="402"/>
    </location>
</feature>
<keyword evidence="5 8" id="KW-0863">Zinc-finger</keyword>
<dbReference type="SMART" id="SM00184">
    <property type="entry name" value="RING"/>
    <property type="match status" value="1"/>
</dbReference>
<protein>
    <recommendedName>
        <fullName evidence="2">RING-type E3 ubiquitin transferase</fullName>
        <ecNumber evidence="2">2.3.2.27</ecNumber>
    </recommendedName>
</protein>
<evidence type="ECO:0000256" key="9">
    <source>
        <dbReference type="SAM" id="MobiDB-lite"/>
    </source>
</evidence>
<feature type="compositionally biased region" description="Polar residues" evidence="9">
    <location>
        <begin position="381"/>
        <end position="395"/>
    </location>
</feature>
<gene>
    <name evidence="11" type="ORF">OIU77_014531</name>
</gene>
<keyword evidence="12" id="KW-1185">Reference proteome</keyword>
<evidence type="ECO:0000313" key="11">
    <source>
        <dbReference type="EMBL" id="KAJ6313030.1"/>
    </source>
</evidence>
<keyword evidence="7" id="KW-0862">Zinc</keyword>
<reference evidence="11" key="2">
    <citation type="journal article" date="2023" name="Int. J. Mol. Sci.">
        <title>De Novo Assembly and Annotation of 11 Diverse Shrub Willow (Salix) Genomes Reveals Novel Gene Organization in Sex-Linked Regions.</title>
        <authorList>
            <person name="Hyden B."/>
            <person name="Feng K."/>
            <person name="Yates T.B."/>
            <person name="Jawdy S."/>
            <person name="Cereghino C."/>
            <person name="Smart L.B."/>
            <person name="Muchero W."/>
        </authorList>
    </citation>
    <scope>NUCLEOTIDE SEQUENCE</scope>
    <source>
        <tissue evidence="11">Shoot tip</tissue>
    </source>
</reference>
<feature type="region of interest" description="Disordered" evidence="9">
    <location>
        <begin position="185"/>
        <end position="213"/>
    </location>
</feature>
<evidence type="ECO:0000256" key="6">
    <source>
        <dbReference type="ARBA" id="ARBA00022786"/>
    </source>
</evidence>
<keyword evidence="6" id="KW-0833">Ubl conjugation pathway</keyword>
<dbReference type="SUPFAM" id="SSF57850">
    <property type="entry name" value="RING/U-box"/>
    <property type="match status" value="1"/>
</dbReference>
<organism evidence="11 12">
    <name type="scientific">Salix suchowensis</name>
    <dbReference type="NCBI Taxonomy" id="1278906"/>
    <lineage>
        <taxon>Eukaryota</taxon>
        <taxon>Viridiplantae</taxon>
        <taxon>Streptophyta</taxon>
        <taxon>Embryophyta</taxon>
        <taxon>Tracheophyta</taxon>
        <taxon>Spermatophyta</taxon>
        <taxon>Magnoliopsida</taxon>
        <taxon>eudicotyledons</taxon>
        <taxon>Gunneridae</taxon>
        <taxon>Pentapetalae</taxon>
        <taxon>rosids</taxon>
        <taxon>fabids</taxon>
        <taxon>Malpighiales</taxon>
        <taxon>Salicaceae</taxon>
        <taxon>Saliceae</taxon>
        <taxon>Salix</taxon>
    </lineage>
</organism>
<dbReference type="Gene3D" id="3.30.40.10">
    <property type="entry name" value="Zinc/RING finger domain, C3HC4 (zinc finger)"/>
    <property type="match status" value="1"/>
</dbReference>
<evidence type="ECO:0000256" key="8">
    <source>
        <dbReference type="PROSITE-ProRule" id="PRU00175"/>
    </source>
</evidence>
<sequence>MANFTPLSSSFSDTPLVSAAAAASSSSSSSSFGAGVDEAFEDEACSICLDPFTTQDPPTVTCCNHEYHLQCILEWSQRSKECPICWRLLVLKDHASQELLAAVETERRLRSRNSTPASMVAPHLDDDYDVEQDSYSDDSDFDEHIMQHLAAAATSRARHVHERERQGSNRLGPSQFIVLTSPEHAPTVQQTYTSPEEGQASSYGSSGMNSPTPDTLSVNIQNLSSVASPDVNQVSTTAANSPFKPRILFRPPPTDTEGQGSSDVLSLSDSIKSKWFAASSRYKESLSKGTRGIKEKLVARNNSVKELSKEVQREMSAGIAGVARMIERLDLTSKRTGPSMSDSGLTGGTSNFSWKGKGVEQNIIAQALAKKSEEIDRDASLGSSSHASDTVQALSGNLPGAERSLMPWRSRLAA</sequence>